<dbReference type="InterPro" id="IPR004378">
    <property type="entry name" value="F420H2_quin_Rdtase"/>
</dbReference>
<dbReference type="KEGG" id="nah:F5544_14965"/>
<name>A0A6G9YCT2_9NOCA</name>
<dbReference type="Pfam" id="PF04075">
    <property type="entry name" value="F420H2_quin_red"/>
    <property type="match status" value="1"/>
</dbReference>
<gene>
    <name evidence="3" type="ORF">F5544_14965</name>
</gene>
<organism evidence="3 4">
    <name type="scientific">Nocardia arthritidis</name>
    <dbReference type="NCBI Taxonomy" id="228602"/>
    <lineage>
        <taxon>Bacteria</taxon>
        <taxon>Bacillati</taxon>
        <taxon>Actinomycetota</taxon>
        <taxon>Actinomycetes</taxon>
        <taxon>Mycobacteriales</taxon>
        <taxon>Nocardiaceae</taxon>
        <taxon>Nocardia</taxon>
    </lineage>
</organism>
<accession>A0A6G9YCT2</accession>
<dbReference type="PANTHER" id="PTHR39428:SF1">
    <property type="entry name" value="F420H(2)-DEPENDENT QUINONE REDUCTASE RV1261C"/>
    <property type="match status" value="1"/>
</dbReference>
<dbReference type="Gene3D" id="2.30.110.10">
    <property type="entry name" value="Electron Transport, Fmn-binding Protein, Chain A"/>
    <property type="match status" value="1"/>
</dbReference>
<keyword evidence="4" id="KW-1185">Reference proteome</keyword>
<dbReference type="NCBIfam" id="TIGR00026">
    <property type="entry name" value="hi_GC_TIGR00026"/>
    <property type="match status" value="1"/>
</dbReference>
<dbReference type="GO" id="GO:0005886">
    <property type="term" value="C:plasma membrane"/>
    <property type="evidence" value="ECO:0007669"/>
    <property type="project" value="TreeGrafter"/>
</dbReference>
<proteinExistence type="inferred from homology"/>
<dbReference type="GO" id="GO:0070967">
    <property type="term" value="F:coenzyme F420 binding"/>
    <property type="evidence" value="ECO:0007669"/>
    <property type="project" value="TreeGrafter"/>
</dbReference>
<sequence length="166" mass="19026">MLIARVPTERFGSMSIRKTPAGTRGTRPFSSNGFVRVMMRALRPYHRLLGDRYLGMDLLYLTTVGAKTGRRRTVALTRFADGDGWLVVASMAGSFQHPGWYHNIVEHPDQVWIEVGGKKLRVVAEQLTGEQREAAWKRITTEHRRYLEYQEKTDRVIPILKLTPAM</sequence>
<evidence type="ECO:0000256" key="2">
    <source>
        <dbReference type="ARBA" id="ARBA00049106"/>
    </source>
</evidence>
<dbReference type="InterPro" id="IPR012349">
    <property type="entry name" value="Split_barrel_FMN-bd"/>
</dbReference>
<comment type="similarity">
    <text evidence="1">Belongs to the F420H(2)-dependent quinone reductase family.</text>
</comment>
<reference evidence="3 4" key="1">
    <citation type="journal article" date="2019" name="ACS Chem. Biol.">
        <title>Identification and Mobilization of a Cryptic Antibiotic Biosynthesis Gene Locus from a Human-Pathogenic Nocardia Isolate.</title>
        <authorList>
            <person name="Herisse M."/>
            <person name="Ishida K."/>
            <person name="Porter J.L."/>
            <person name="Howden B."/>
            <person name="Hertweck C."/>
            <person name="Stinear T.P."/>
            <person name="Pidot S.J."/>
        </authorList>
    </citation>
    <scope>NUCLEOTIDE SEQUENCE [LARGE SCALE GENOMIC DNA]</scope>
    <source>
        <strain evidence="3 4">AUSMDU00012717</strain>
    </source>
</reference>
<protein>
    <submittedName>
        <fullName evidence="3">Nitroreductase family deazaflavin-dependent oxidoreductase</fullName>
    </submittedName>
</protein>
<evidence type="ECO:0000313" key="4">
    <source>
        <dbReference type="Proteomes" id="UP000503540"/>
    </source>
</evidence>
<evidence type="ECO:0000256" key="1">
    <source>
        <dbReference type="ARBA" id="ARBA00008710"/>
    </source>
</evidence>
<dbReference type="AlphaFoldDB" id="A0A6G9YCT2"/>
<dbReference type="PANTHER" id="PTHR39428">
    <property type="entry name" value="F420H(2)-DEPENDENT QUINONE REDUCTASE RV1261C"/>
    <property type="match status" value="1"/>
</dbReference>
<comment type="catalytic activity">
    <reaction evidence="2">
        <text>oxidized coenzyme F420-(gamma-L-Glu)(n) + a quinol + H(+) = reduced coenzyme F420-(gamma-L-Glu)(n) + a quinone</text>
        <dbReference type="Rhea" id="RHEA:39663"/>
        <dbReference type="Rhea" id="RHEA-COMP:12939"/>
        <dbReference type="Rhea" id="RHEA-COMP:14378"/>
        <dbReference type="ChEBI" id="CHEBI:15378"/>
        <dbReference type="ChEBI" id="CHEBI:24646"/>
        <dbReference type="ChEBI" id="CHEBI:132124"/>
        <dbReference type="ChEBI" id="CHEBI:133980"/>
        <dbReference type="ChEBI" id="CHEBI:139511"/>
    </reaction>
</comment>
<dbReference type="GO" id="GO:0016491">
    <property type="term" value="F:oxidoreductase activity"/>
    <property type="evidence" value="ECO:0007669"/>
    <property type="project" value="InterPro"/>
</dbReference>
<dbReference type="EMBL" id="CP046172">
    <property type="protein sequence ID" value="QIS10877.1"/>
    <property type="molecule type" value="Genomic_DNA"/>
</dbReference>
<dbReference type="Proteomes" id="UP000503540">
    <property type="component" value="Chromosome"/>
</dbReference>
<evidence type="ECO:0000313" key="3">
    <source>
        <dbReference type="EMBL" id="QIS10877.1"/>
    </source>
</evidence>